<protein>
    <recommendedName>
        <fullName evidence="8">Manganese efflux pump MntP</fullName>
    </recommendedName>
</protein>
<comment type="caution">
    <text evidence="6">The sequence shown here is derived from an EMBL/GenBank/DDBJ whole genome shotgun (WGS) entry which is preliminary data.</text>
</comment>
<keyword evidence="2 5" id="KW-0812">Transmembrane</keyword>
<dbReference type="Proteomes" id="UP000298424">
    <property type="component" value="Unassembled WGS sequence"/>
</dbReference>
<organism evidence="6 7">
    <name type="scientific">Cryobacterium lyxosi</name>
    <dbReference type="NCBI Taxonomy" id="1259228"/>
    <lineage>
        <taxon>Bacteria</taxon>
        <taxon>Bacillati</taxon>
        <taxon>Actinomycetota</taxon>
        <taxon>Actinomycetes</taxon>
        <taxon>Micrococcales</taxon>
        <taxon>Microbacteriaceae</taxon>
        <taxon>Cryobacterium</taxon>
    </lineage>
</organism>
<evidence type="ECO:0000256" key="4">
    <source>
        <dbReference type="ARBA" id="ARBA00023136"/>
    </source>
</evidence>
<sequence>MIGVIALGFVLGMDNFRTSIVLGLLKPTWRESLKTSLYFGVWDGVAPLVGMLVGVFMSTKISDTAEMIGAAVLAGYGLYLVIKSIRSPKRVDPDMKVARRWLPVPLSLDNVAGGAALGLVGGTVWIAPLLFGVTTAILSFAGHAIGKTAVNLVPFSVRPDLLTGIGVLLMSGLMFTGVGDF</sequence>
<evidence type="ECO:0000256" key="5">
    <source>
        <dbReference type="SAM" id="Phobius"/>
    </source>
</evidence>
<gene>
    <name evidence="6" type="ORF">E3T27_04290</name>
</gene>
<evidence type="ECO:0008006" key="8">
    <source>
        <dbReference type="Google" id="ProtNLM"/>
    </source>
</evidence>
<evidence type="ECO:0000313" key="7">
    <source>
        <dbReference type="Proteomes" id="UP000298424"/>
    </source>
</evidence>
<dbReference type="AlphaFoldDB" id="A0A4R8ZGW9"/>
<dbReference type="EMBL" id="SOGT01000005">
    <property type="protein sequence ID" value="TFD27696.1"/>
    <property type="molecule type" value="Genomic_DNA"/>
</dbReference>
<dbReference type="RefSeq" id="WP_134571691.1">
    <property type="nucleotide sequence ID" value="NZ_SOGT01000005.1"/>
</dbReference>
<feature type="transmembrane region" description="Helical" evidence="5">
    <location>
        <begin position="37"/>
        <end position="58"/>
    </location>
</feature>
<dbReference type="PANTHER" id="PTHR35529">
    <property type="entry name" value="MANGANESE EFFLUX PUMP MNTP-RELATED"/>
    <property type="match status" value="1"/>
</dbReference>
<accession>A0A4R8ZGW9</accession>
<evidence type="ECO:0000256" key="2">
    <source>
        <dbReference type="ARBA" id="ARBA00022692"/>
    </source>
</evidence>
<dbReference type="Pfam" id="PF02659">
    <property type="entry name" value="Mntp"/>
    <property type="match status" value="1"/>
</dbReference>
<feature type="transmembrane region" description="Helical" evidence="5">
    <location>
        <begin position="6"/>
        <end position="25"/>
    </location>
</feature>
<reference evidence="6 7" key="1">
    <citation type="submission" date="2019-03" db="EMBL/GenBank/DDBJ databases">
        <title>Genomics of glacier-inhabiting Cryobacterium strains.</title>
        <authorList>
            <person name="Liu Q."/>
            <person name="Xin Y.-H."/>
        </authorList>
    </citation>
    <scope>NUCLEOTIDE SEQUENCE [LARGE SCALE GENOMIC DNA]</scope>
    <source>
        <strain evidence="6 7">TMT1-1</strain>
    </source>
</reference>
<feature type="transmembrane region" description="Helical" evidence="5">
    <location>
        <begin position="64"/>
        <end position="82"/>
    </location>
</feature>
<proteinExistence type="predicted"/>
<feature type="transmembrane region" description="Helical" evidence="5">
    <location>
        <begin position="161"/>
        <end position="179"/>
    </location>
</feature>
<keyword evidence="1" id="KW-1003">Cell membrane</keyword>
<name>A0A4R8ZGW9_9MICO</name>
<evidence type="ECO:0000256" key="3">
    <source>
        <dbReference type="ARBA" id="ARBA00022989"/>
    </source>
</evidence>
<dbReference type="OrthoDB" id="4966389at2"/>
<evidence type="ECO:0000313" key="6">
    <source>
        <dbReference type="EMBL" id="TFD27696.1"/>
    </source>
</evidence>
<evidence type="ECO:0000256" key="1">
    <source>
        <dbReference type="ARBA" id="ARBA00022475"/>
    </source>
</evidence>
<feature type="transmembrane region" description="Helical" evidence="5">
    <location>
        <begin position="116"/>
        <end position="141"/>
    </location>
</feature>
<dbReference type="InterPro" id="IPR003810">
    <property type="entry name" value="Mntp/YtaF"/>
</dbReference>
<keyword evidence="7" id="KW-1185">Reference proteome</keyword>
<keyword evidence="4 5" id="KW-0472">Membrane</keyword>
<dbReference type="PANTHER" id="PTHR35529:SF1">
    <property type="entry name" value="MANGANESE EFFLUX PUMP MNTP-RELATED"/>
    <property type="match status" value="1"/>
</dbReference>
<keyword evidence="3 5" id="KW-1133">Transmembrane helix</keyword>